<dbReference type="InterPro" id="IPR002413">
    <property type="entry name" value="V5_allergen-like"/>
</dbReference>
<protein>
    <recommendedName>
        <fullName evidence="1">SCP domain-containing protein</fullName>
    </recommendedName>
</protein>
<dbReference type="CDD" id="cd05380">
    <property type="entry name" value="CAP_euk"/>
    <property type="match status" value="1"/>
</dbReference>
<dbReference type="SMART" id="SM00198">
    <property type="entry name" value="SCP"/>
    <property type="match status" value="1"/>
</dbReference>
<dbReference type="PRINTS" id="PR00838">
    <property type="entry name" value="V5ALLERGEN"/>
</dbReference>
<dbReference type="SUPFAM" id="SSF55797">
    <property type="entry name" value="PR-1-like"/>
    <property type="match status" value="1"/>
</dbReference>
<dbReference type="PROSITE" id="PS01009">
    <property type="entry name" value="CRISP_1"/>
    <property type="match status" value="1"/>
</dbReference>
<reference evidence="2 3" key="1">
    <citation type="submission" date="2024-05" db="EMBL/GenBank/DDBJ databases">
        <authorList>
            <person name="Wallberg A."/>
        </authorList>
    </citation>
    <scope>NUCLEOTIDE SEQUENCE [LARGE SCALE GENOMIC DNA]</scope>
</reference>
<dbReference type="EMBL" id="CAXKWB010007031">
    <property type="protein sequence ID" value="CAL4085498.1"/>
    <property type="molecule type" value="Genomic_DNA"/>
</dbReference>
<dbReference type="InterPro" id="IPR018244">
    <property type="entry name" value="Allrgn_V5/Tpx1_CS"/>
</dbReference>
<dbReference type="PANTHER" id="PTHR10334">
    <property type="entry name" value="CYSTEINE-RICH SECRETORY PROTEIN-RELATED"/>
    <property type="match status" value="1"/>
</dbReference>
<dbReference type="InterPro" id="IPR001283">
    <property type="entry name" value="CRISP-related"/>
</dbReference>
<accession>A0AAV2QGD9</accession>
<dbReference type="PRINTS" id="PR00837">
    <property type="entry name" value="V5TPXLIKE"/>
</dbReference>
<gene>
    <name evidence="2" type="ORF">MNOR_LOCUS12695</name>
</gene>
<evidence type="ECO:0000313" key="2">
    <source>
        <dbReference type="EMBL" id="CAL4085498.1"/>
    </source>
</evidence>
<feature type="non-terminal residue" evidence="2">
    <location>
        <position position="312"/>
    </location>
</feature>
<dbReference type="Proteomes" id="UP001497623">
    <property type="component" value="Unassembled WGS sequence"/>
</dbReference>
<dbReference type="Pfam" id="PF00188">
    <property type="entry name" value="CAP"/>
    <property type="match status" value="1"/>
</dbReference>
<keyword evidence="3" id="KW-1185">Reference proteome</keyword>
<comment type="caution">
    <text evidence="2">The sequence shown here is derived from an EMBL/GenBank/DDBJ whole genome shotgun (WGS) entry which is preliminary data.</text>
</comment>
<name>A0AAV2QGD9_MEGNR</name>
<feature type="domain" description="SCP" evidence="1">
    <location>
        <begin position="117"/>
        <end position="286"/>
    </location>
</feature>
<dbReference type="Gene3D" id="3.40.33.10">
    <property type="entry name" value="CAP"/>
    <property type="match status" value="1"/>
</dbReference>
<proteinExistence type="predicted"/>
<sequence length="312" mass="35119">MADLMNIIYCSILLEIPSKFYLKKNKKCVFNKKKIAVGEVAYKMEENCVELVCTKVGTKVMLTLEHIDGCSFIVTTTPAPTTPAKPKCNYKPFGEKHTMNLKRNKACKFHRSGVTEEQKQIILKTHNDLRTKIARGQEKQGNPGPQPKATNMREMVWNDQLAEVAQAWAEQCAKGHDLMNNRRICDSTYRTVGQNVFNNLGHADVHLWENAVKAWYGEVEHMPNTDVSSYQDPPTGIIGHYTQVVWAKTYEVGCGGIHYTMEKNGVTYPNSKKYICNYGPGGNYNKAKIYEAGKTASKCENGKSANYPFLCA</sequence>
<evidence type="ECO:0000313" key="3">
    <source>
        <dbReference type="Proteomes" id="UP001497623"/>
    </source>
</evidence>
<evidence type="ECO:0000259" key="1">
    <source>
        <dbReference type="SMART" id="SM00198"/>
    </source>
</evidence>
<dbReference type="AlphaFoldDB" id="A0AAV2QGD9"/>
<dbReference type="GO" id="GO:0005576">
    <property type="term" value="C:extracellular region"/>
    <property type="evidence" value="ECO:0007669"/>
    <property type="project" value="InterPro"/>
</dbReference>
<dbReference type="InterPro" id="IPR035940">
    <property type="entry name" value="CAP_sf"/>
</dbReference>
<dbReference type="InterPro" id="IPR014044">
    <property type="entry name" value="CAP_dom"/>
</dbReference>
<organism evidence="2 3">
    <name type="scientific">Meganyctiphanes norvegica</name>
    <name type="common">Northern krill</name>
    <name type="synonym">Thysanopoda norvegica</name>
    <dbReference type="NCBI Taxonomy" id="48144"/>
    <lineage>
        <taxon>Eukaryota</taxon>
        <taxon>Metazoa</taxon>
        <taxon>Ecdysozoa</taxon>
        <taxon>Arthropoda</taxon>
        <taxon>Crustacea</taxon>
        <taxon>Multicrustacea</taxon>
        <taxon>Malacostraca</taxon>
        <taxon>Eumalacostraca</taxon>
        <taxon>Eucarida</taxon>
        <taxon>Euphausiacea</taxon>
        <taxon>Euphausiidae</taxon>
        <taxon>Meganyctiphanes</taxon>
    </lineage>
</organism>